<dbReference type="EMBL" id="JAPDDS010000008">
    <property type="protein sequence ID" value="MCW1886062.1"/>
    <property type="molecule type" value="Genomic_DNA"/>
</dbReference>
<proteinExistence type="predicted"/>
<feature type="region of interest" description="Disordered" evidence="2">
    <location>
        <begin position="304"/>
        <end position="345"/>
    </location>
</feature>
<gene>
    <name evidence="4" type="ORF">OKA04_15090</name>
</gene>
<evidence type="ECO:0000259" key="3">
    <source>
        <dbReference type="Pfam" id="PF13476"/>
    </source>
</evidence>
<feature type="compositionally biased region" description="Basic and acidic residues" evidence="2">
    <location>
        <begin position="549"/>
        <end position="559"/>
    </location>
</feature>
<dbReference type="Pfam" id="PF13476">
    <property type="entry name" value="AAA_23"/>
    <property type="match status" value="1"/>
</dbReference>
<dbReference type="RefSeq" id="WP_264502017.1">
    <property type="nucleotide sequence ID" value="NZ_JAPDDS010000008.1"/>
</dbReference>
<dbReference type="PANTHER" id="PTHR41259">
    <property type="entry name" value="DOUBLE-STRAND BREAK REPAIR RAD50 ATPASE, PUTATIVE-RELATED"/>
    <property type="match status" value="1"/>
</dbReference>
<protein>
    <submittedName>
        <fullName evidence="4">AAA family ATPase</fullName>
    </submittedName>
</protein>
<evidence type="ECO:0000313" key="5">
    <source>
        <dbReference type="Proteomes" id="UP001207930"/>
    </source>
</evidence>
<reference evidence="4 5" key="1">
    <citation type="submission" date="2022-10" db="EMBL/GenBank/DDBJ databases">
        <title>Luteolibacter flavescens strain MCCC 1K03193, whole genome shotgun sequencing project.</title>
        <authorList>
            <person name="Zhao G."/>
            <person name="Shen L."/>
        </authorList>
    </citation>
    <scope>NUCLEOTIDE SEQUENCE [LARGE SCALE GENOMIC DNA]</scope>
    <source>
        <strain evidence="4 5">MCCC 1K03193</strain>
    </source>
</reference>
<feature type="compositionally biased region" description="Polar residues" evidence="2">
    <location>
        <begin position="334"/>
        <end position="345"/>
    </location>
</feature>
<keyword evidence="5" id="KW-1185">Reference proteome</keyword>
<accession>A0ABT3FR54</accession>
<dbReference type="Proteomes" id="UP001207930">
    <property type="component" value="Unassembled WGS sequence"/>
</dbReference>
<name>A0ABT3FR54_9BACT</name>
<feature type="region of interest" description="Disordered" evidence="2">
    <location>
        <begin position="548"/>
        <end position="571"/>
    </location>
</feature>
<dbReference type="SUPFAM" id="SSF52540">
    <property type="entry name" value="P-loop containing nucleoside triphosphate hydrolases"/>
    <property type="match status" value="1"/>
</dbReference>
<dbReference type="InterPro" id="IPR027417">
    <property type="entry name" value="P-loop_NTPase"/>
</dbReference>
<evidence type="ECO:0000313" key="4">
    <source>
        <dbReference type="EMBL" id="MCW1886062.1"/>
    </source>
</evidence>
<dbReference type="PANTHER" id="PTHR41259:SF1">
    <property type="entry name" value="DOUBLE-STRAND BREAK REPAIR RAD50 ATPASE, PUTATIVE-RELATED"/>
    <property type="match status" value="1"/>
</dbReference>
<feature type="coiled-coil region" evidence="1">
    <location>
        <begin position="214"/>
        <end position="251"/>
    </location>
</feature>
<evidence type="ECO:0000256" key="2">
    <source>
        <dbReference type="SAM" id="MobiDB-lite"/>
    </source>
</evidence>
<comment type="caution">
    <text evidence="4">The sequence shown here is derived from an EMBL/GenBank/DDBJ whole genome shotgun (WGS) entry which is preliminary data.</text>
</comment>
<feature type="coiled-coil region" evidence="1">
    <location>
        <begin position="684"/>
        <end position="711"/>
    </location>
</feature>
<evidence type="ECO:0000256" key="1">
    <source>
        <dbReference type="SAM" id="Coils"/>
    </source>
</evidence>
<dbReference type="InterPro" id="IPR038729">
    <property type="entry name" value="Rad50/SbcC_AAA"/>
</dbReference>
<sequence length="897" mass="96965">MRLISLTLRNYRVHQELTVAFDRSRNLIGGANETGKSTLAEAIHRALFLRAKTGGRTQKEMVSTRHLGEPEIYLTFEAAGSTWELEKRFAGAKGSTRLTASGATPLKDDEAETRLAELLKSETASGGGAAKLLPTLWAHLWVWQGSSGDDPSGHASDHKDTLVHRLQQDGLAAVMQSATDQRVREHVAARYDELFTATGKLKAGSPPELARARLAEAEASLSRAREIAGRLEQAAAEHERSERELAEIDLILPGLREQKVVTDAKLLEVAELRRQEEARQHAWQTAATLARQLAEQDAAIRKLHEQADQSRDSLGPAERMEASLVAGEKEARELSQSAETSQRQSADAIRTARLRHDCAVASIAVLEKAADLARLTARAAEASQLRTDIRGQEEALSQLPAITAKDLEVLRQLDRAASQAEASLSAMATGIELIASDVAVSLDGQALVPGEARTLTDTGELKIGPGTRLRIHPGGGISLADARLRLEASRRSLKDALDRHTLRDLDQATAVLQLRQTLTQQIAQLEIRWKALGGEVLSAELTAAGTAHEAAKSELERRHAAAGSPDLPGSHDAAQQLRATLQQTLDEAEKAEAVTRHHAAQLRERFEAAAAKLQAHGDQAAQARQSLRDLETKLRILQETHGDATAREAALVKARDAEQAATGSLAATKAALVALSPDALAADLDRFVRAIAQQEARRREAENLRLIARERLTLDGSTDPQAELSHALARHVAALEIHASQQRRARAIEQLHQLFSSCREGIDRALVQPLADRITGYLQCLFGPAAQARVNVSDTGIEGLEIIRSDDSTFGFSVLSGGAREQVAAAVRLALAEILAADHDGCLPVLFDDAFAYTDPARIQSLQRMLDLAALRGLQVIVLTCTPVDYSAFGGKTIGLR</sequence>
<dbReference type="Gene3D" id="3.40.50.300">
    <property type="entry name" value="P-loop containing nucleotide triphosphate hydrolases"/>
    <property type="match status" value="2"/>
</dbReference>
<keyword evidence="1" id="KW-0175">Coiled coil</keyword>
<feature type="coiled-coil region" evidence="1">
    <location>
        <begin position="571"/>
        <end position="647"/>
    </location>
</feature>
<organism evidence="4 5">
    <name type="scientific">Luteolibacter flavescens</name>
    <dbReference type="NCBI Taxonomy" id="1859460"/>
    <lineage>
        <taxon>Bacteria</taxon>
        <taxon>Pseudomonadati</taxon>
        <taxon>Verrucomicrobiota</taxon>
        <taxon>Verrucomicrobiia</taxon>
        <taxon>Verrucomicrobiales</taxon>
        <taxon>Verrucomicrobiaceae</taxon>
        <taxon>Luteolibacter</taxon>
    </lineage>
</organism>
<feature type="domain" description="Rad50/SbcC-type AAA" evidence="3">
    <location>
        <begin position="5"/>
        <end position="81"/>
    </location>
</feature>